<dbReference type="InterPro" id="IPR007632">
    <property type="entry name" value="Anoctamin"/>
</dbReference>
<evidence type="ECO:0000256" key="1">
    <source>
        <dbReference type="ARBA" id="ARBA00004141"/>
    </source>
</evidence>
<evidence type="ECO:0000313" key="9">
    <source>
        <dbReference type="WBParaSite" id="ACRNAN_scaffold7502.g8484.t1"/>
    </source>
</evidence>
<dbReference type="InterPro" id="IPR049452">
    <property type="entry name" value="Anoctamin_TM"/>
</dbReference>
<feature type="transmembrane region" description="Helical" evidence="6">
    <location>
        <begin position="81"/>
        <end position="102"/>
    </location>
</feature>
<evidence type="ECO:0000256" key="5">
    <source>
        <dbReference type="ARBA" id="ARBA00023136"/>
    </source>
</evidence>
<dbReference type="WBParaSite" id="ACRNAN_scaffold7502.g8484.t1">
    <property type="protein sequence ID" value="ACRNAN_scaffold7502.g8484.t1"/>
    <property type="gene ID" value="ACRNAN_scaffold7502.g8484"/>
</dbReference>
<reference evidence="9" key="1">
    <citation type="submission" date="2022-11" db="UniProtKB">
        <authorList>
            <consortium name="WormBaseParasite"/>
        </authorList>
    </citation>
    <scope>IDENTIFICATION</scope>
</reference>
<accession>A0A914EFL6</accession>
<keyword evidence="8" id="KW-1185">Reference proteome</keyword>
<name>A0A914EFL6_9BILA</name>
<dbReference type="GO" id="GO:0005254">
    <property type="term" value="F:chloride channel activity"/>
    <property type="evidence" value="ECO:0007669"/>
    <property type="project" value="TreeGrafter"/>
</dbReference>
<dbReference type="Pfam" id="PF04547">
    <property type="entry name" value="Anoctamin"/>
    <property type="match status" value="1"/>
</dbReference>
<dbReference type="Proteomes" id="UP000887540">
    <property type="component" value="Unplaced"/>
</dbReference>
<feature type="domain" description="Anoctamin transmembrane" evidence="7">
    <location>
        <begin position="1"/>
        <end position="273"/>
    </location>
</feature>
<keyword evidence="3 6" id="KW-0812">Transmembrane</keyword>
<dbReference type="PANTHER" id="PTHR12308:SF84">
    <property type="entry name" value="ANOCTAMIN"/>
    <property type="match status" value="1"/>
</dbReference>
<evidence type="ECO:0000256" key="4">
    <source>
        <dbReference type="ARBA" id="ARBA00022989"/>
    </source>
</evidence>
<evidence type="ECO:0000313" key="8">
    <source>
        <dbReference type="Proteomes" id="UP000887540"/>
    </source>
</evidence>
<dbReference type="PANTHER" id="PTHR12308">
    <property type="entry name" value="ANOCTAMIN"/>
    <property type="match status" value="1"/>
</dbReference>
<comment type="similarity">
    <text evidence="2 6">Belongs to the anoctamin family.</text>
</comment>
<dbReference type="GO" id="GO:0005886">
    <property type="term" value="C:plasma membrane"/>
    <property type="evidence" value="ECO:0007669"/>
    <property type="project" value="TreeGrafter"/>
</dbReference>
<evidence type="ECO:0000256" key="3">
    <source>
        <dbReference type="ARBA" id="ARBA00022692"/>
    </source>
</evidence>
<feature type="transmembrane region" description="Helical" evidence="6">
    <location>
        <begin position="230"/>
        <end position="255"/>
    </location>
</feature>
<evidence type="ECO:0000256" key="6">
    <source>
        <dbReference type="RuleBase" id="RU280814"/>
    </source>
</evidence>
<keyword evidence="4 6" id="KW-1133">Transmembrane helix</keyword>
<evidence type="ECO:0000259" key="7">
    <source>
        <dbReference type="Pfam" id="PF04547"/>
    </source>
</evidence>
<evidence type="ECO:0000256" key="2">
    <source>
        <dbReference type="ARBA" id="ARBA00009671"/>
    </source>
</evidence>
<protein>
    <recommendedName>
        <fullName evidence="6">Anoctamin</fullName>
    </recommendedName>
</protein>
<comment type="caution">
    <text evidence="6">Lacks conserved residue(s) required for the propagation of feature annotation.</text>
</comment>
<organism evidence="8 9">
    <name type="scientific">Acrobeloides nanus</name>
    <dbReference type="NCBI Taxonomy" id="290746"/>
    <lineage>
        <taxon>Eukaryota</taxon>
        <taxon>Metazoa</taxon>
        <taxon>Ecdysozoa</taxon>
        <taxon>Nematoda</taxon>
        <taxon>Chromadorea</taxon>
        <taxon>Rhabditida</taxon>
        <taxon>Tylenchina</taxon>
        <taxon>Cephalobomorpha</taxon>
        <taxon>Cephaloboidea</taxon>
        <taxon>Cephalobidae</taxon>
        <taxon>Acrobeloides</taxon>
    </lineage>
</organism>
<proteinExistence type="inferred from homology"/>
<dbReference type="AlphaFoldDB" id="A0A914EFL6"/>
<comment type="subcellular location">
    <subcellularLocation>
        <location evidence="1 6">Membrane</location>
        <topology evidence="1 6">Multi-pass membrane protein</topology>
    </subcellularLocation>
</comment>
<feature type="transmembrane region" description="Helical" evidence="6">
    <location>
        <begin position="126"/>
        <end position="150"/>
    </location>
</feature>
<keyword evidence="5 6" id="KW-0472">Membrane</keyword>
<sequence>MAGQQFINAFVEIGYNIVYWFVRRWQLKLPNPHQKGLKRVRREVICSNQQLGQYEKDYALNPAYDQFLCDEYLEMAMQFGFITLFAAVFPLAPLFALINNIFEMRLDAYKLLVTVQRPMPAQVKDIGIWMTILEIMSFLAVLCNACLIAFTSDFIPKNYYWFKTGSLKGYMDFSLSYYDARHMHFIRDEHLHGVEICRYRAFRLPPCSLTNITGISFSSCDNDLTVTYDFWVILTIRVIFVLVFLLIVVAIKAIFVYCIKDIPTKIDVQLKRERYLARQAILQRQETILSQKKTTIVNHDKFTEKIEEKMVRKIETRPKEFFVINTTV</sequence>